<evidence type="ECO:0000259" key="4">
    <source>
        <dbReference type="SMART" id="SM00222"/>
    </source>
</evidence>
<gene>
    <name evidence="5" type="ORF">PYX00_003074</name>
</gene>
<dbReference type="SUPFAM" id="SSF48425">
    <property type="entry name" value="Sec7 domain"/>
    <property type="match status" value="1"/>
</dbReference>
<name>A0AAW2HYJ7_9NEOP</name>
<dbReference type="SMART" id="SM00222">
    <property type="entry name" value="Sec7"/>
    <property type="match status" value="1"/>
</dbReference>
<evidence type="ECO:0000256" key="1">
    <source>
        <dbReference type="ARBA" id="ARBA00004496"/>
    </source>
</evidence>
<dbReference type="GO" id="GO:0032012">
    <property type="term" value="P:regulation of ARF protein signal transduction"/>
    <property type="evidence" value="ECO:0007669"/>
    <property type="project" value="InterPro"/>
</dbReference>
<dbReference type="PANTHER" id="PTHR10663">
    <property type="entry name" value="GUANYL-NUCLEOTIDE EXCHANGE FACTOR"/>
    <property type="match status" value="1"/>
</dbReference>
<comment type="caution">
    <text evidence="5">The sequence shown here is derived from an EMBL/GenBank/DDBJ whole genome shotgun (WGS) entry which is preliminary data.</text>
</comment>
<dbReference type="InterPro" id="IPR000904">
    <property type="entry name" value="Sec7_dom"/>
</dbReference>
<evidence type="ECO:0000313" key="5">
    <source>
        <dbReference type="EMBL" id="KAL0275112.1"/>
    </source>
</evidence>
<protein>
    <recommendedName>
        <fullName evidence="4">SEC7 domain-containing protein</fullName>
    </recommendedName>
</protein>
<dbReference type="InterPro" id="IPR023394">
    <property type="entry name" value="Sec7_C_sf"/>
</dbReference>
<dbReference type="InterPro" id="IPR015403">
    <property type="entry name" value="Mon2/Sec7/BIG1-like_HDS"/>
</dbReference>
<dbReference type="GO" id="GO:0005085">
    <property type="term" value="F:guanyl-nucleotide exchange factor activity"/>
    <property type="evidence" value="ECO:0007669"/>
    <property type="project" value="InterPro"/>
</dbReference>
<proteinExistence type="predicted"/>
<organism evidence="5">
    <name type="scientific">Menopon gallinae</name>
    <name type="common">poultry shaft louse</name>
    <dbReference type="NCBI Taxonomy" id="328185"/>
    <lineage>
        <taxon>Eukaryota</taxon>
        <taxon>Metazoa</taxon>
        <taxon>Ecdysozoa</taxon>
        <taxon>Arthropoda</taxon>
        <taxon>Hexapoda</taxon>
        <taxon>Insecta</taxon>
        <taxon>Pterygota</taxon>
        <taxon>Neoptera</taxon>
        <taxon>Paraneoptera</taxon>
        <taxon>Psocodea</taxon>
        <taxon>Troctomorpha</taxon>
        <taxon>Phthiraptera</taxon>
        <taxon>Amblycera</taxon>
        <taxon>Menoponidae</taxon>
        <taxon>Menopon</taxon>
    </lineage>
</organism>
<dbReference type="Gene3D" id="1.10.1000.11">
    <property type="entry name" value="Arf Nucleotide-binding Site Opener,domain 2"/>
    <property type="match status" value="1"/>
</dbReference>
<accession>A0AAW2HYJ7</accession>
<reference evidence="5" key="1">
    <citation type="journal article" date="2024" name="Gigascience">
        <title>Chromosome-level genome of the poultry shaft louse Menopon gallinae provides insight into the host-switching and adaptive evolution of parasitic lice.</title>
        <authorList>
            <person name="Xu Y."/>
            <person name="Ma L."/>
            <person name="Liu S."/>
            <person name="Liang Y."/>
            <person name="Liu Q."/>
            <person name="He Z."/>
            <person name="Tian L."/>
            <person name="Duan Y."/>
            <person name="Cai W."/>
            <person name="Li H."/>
            <person name="Song F."/>
        </authorList>
    </citation>
    <scope>NUCLEOTIDE SEQUENCE</scope>
    <source>
        <strain evidence="5">Cailab_2023a</strain>
    </source>
</reference>
<keyword evidence="2" id="KW-0963">Cytoplasm</keyword>
<feature type="domain" description="SEC7" evidence="4">
    <location>
        <begin position="248"/>
        <end position="459"/>
    </location>
</feature>
<dbReference type="GO" id="GO:0005737">
    <property type="term" value="C:cytoplasm"/>
    <property type="evidence" value="ECO:0007669"/>
    <property type="project" value="UniProtKB-SubCell"/>
</dbReference>
<dbReference type="PANTHER" id="PTHR10663:SF344">
    <property type="entry name" value="BREFELDIN A-INHIBITED GUANINE NUCLEOTIDE-EXCHANGE PROTEIN 3"/>
    <property type="match status" value="1"/>
</dbReference>
<sequence length="1751" mass="195039">MQFICSKIDEAECSSRCEHGAVFLLECMLTLCSSLPQIVHCNKHLTTFLWQKFCPSLISVLGTPRVDKNIVTRSGSVEEEKGRGSGCLGTAPSFSSLHAKTVYSISIELVRLVGMVASLRPVLESVFHRVLLYPAPEYRSDAVRAATELLGNPNRLLDIAGPLNQPEDGSSLCDMSLIRLIMDSLEECSGSRSASMNASVSCCLALLKALEELCLGRCVPTGMADKIHNLFPSLTDCDYKGPRTYQSMNRLPKQYRERIQQENVLQTVDYDSDSSSGIGRRGSGSEWSGDTEGPEEDSDDEDVEDCKIDAEYRSRITRTLGLEAKDMPITLGDSERQHARHFIGALHGLLPALAPMRSCIQVDQALQNFASQYCQGVVSEQPPTEWGIIVNADGIYLATYAALLLDLGLSRSNYYSSSTKQISVTEEDFVNEVQNSGVVVYLSGAWLRELYQAVVSSSLLQTHGYLPTNYNSQQHALINLLTDIEGTGTCLQGSQMLWECRRLERASFTADSSTEAEAGLRLSRKILTCCWDSVLKVLATPLTEERHRSKGLKLRNLKFVSSVNRQKEAKETVANSLEGLQTAANLCNKLGLQDRCGSILELLASASCPMKREKKIQSLLRPHNVNGGAERLTTSHALNMELLLGSGLELGSHCSSCWPHVFRCCVYLKELEHDYFSRSENRALGSTTKVTRKEEKAKVETDQETSANLDEDTCVDVYSFLCSSGVPQTVSEIITARGNDRFSTDLLDPQETAKIICILSQLVDKLFEDAAMKLNLKSLESFSRCLCAASQSQLFPPVVKQSGSKRNWWLKFMSEKGIIADHLLLDSVGEIMLKCVRSGRPLIHIMRIWAIVCPYLMESACHKDLTISRKAVKHIHDTINACLNEHSELPHFHVNEALFKPFENLLCLELCDSDVQDRIVGCLCEFVEANYTEIRSGWRPLFGALRVVSADTSLDIFKTFLETDNALVFSNAAIDCILCLLKQIRAHEDASSQNMNHCMSSLSYIRRCESILGSIYRMPQCLVFHSAHRIQVSDGLLIDPNIPDLELVRLETVPDDVDIESTVSYAALSVSPVAGPSLDAIDRPSGVLRVWFLLLEGMHSAAIAAPASLQPCVLDMLFTDLAELIAHPGPEFGLFCINRLILPMTQSWLRQMSKVQDGDYSGLKQSIGLLSDLVVKYFEQVTNKEHIQPLMNLMLTQIMLLLAECCVHPIDAVARLGPACFRHILNSAGIYFTEDQWNIAVLALHRACDVTLTPIRQLVMAFSSGSQSFYGDANQIKVAARRDTTIRELIHLKQLSQQVFLLDGQRDEVLASQEKEILDERSYTFLVTVPGDEIVRVPMKTLVIALLSHQSLLQIVAGVLLRDTRHVVPSLANVLLVSSPTSTEERHISPKSSLPGFMGLMRSDNIDILLNCLDLAYRTSLLFDSRLGLKFLIQKVAGLERAANLYRQAGAAWTIKAVVLFEICLAYVEDKKLSVDDIKQLLEKTDGDENDDGKFLKKLRQNFNDLCSTYIDVILEAEGSQDSLEKADQPIFFLIACQDEEIPEVKKSSKASEGEVEASEDAPKPFYLSDFTKVDDDTSNYESDPEECKDKGGEEDGECREEEENACKEKQNNDEGEEESDKELEKPENIDEVLNEFKKSKKKHLEASKQPRLNPFNVPKPPQPSVPPEIEIQRRKSFIKDGEAHRKVWSEMLSVVFDLLAQLDDDQFRLLLPIVFDGVRRLTAHATDAALKQAVAELFQRVALVFGFGSC</sequence>
<evidence type="ECO:0000256" key="3">
    <source>
        <dbReference type="SAM" id="MobiDB-lite"/>
    </source>
</evidence>
<feature type="compositionally biased region" description="Pro residues" evidence="3">
    <location>
        <begin position="1658"/>
        <end position="1667"/>
    </location>
</feature>
<dbReference type="EMBL" id="JARGDH010000002">
    <property type="protein sequence ID" value="KAL0275112.1"/>
    <property type="molecule type" value="Genomic_DNA"/>
</dbReference>
<dbReference type="InterPro" id="IPR035999">
    <property type="entry name" value="Sec7_dom_sf"/>
</dbReference>
<feature type="compositionally biased region" description="Acidic residues" evidence="3">
    <location>
        <begin position="292"/>
        <end position="304"/>
    </location>
</feature>
<feature type="compositionally biased region" description="Low complexity" evidence="3">
    <location>
        <begin position="273"/>
        <end position="291"/>
    </location>
</feature>
<feature type="region of interest" description="Disordered" evidence="3">
    <location>
        <begin position="263"/>
        <end position="305"/>
    </location>
</feature>
<feature type="region of interest" description="Disordered" evidence="3">
    <location>
        <begin position="1545"/>
        <end position="1667"/>
    </location>
</feature>
<evidence type="ECO:0000256" key="2">
    <source>
        <dbReference type="ARBA" id="ARBA00022490"/>
    </source>
</evidence>
<dbReference type="Pfam" id="PF09324">
    <property type="entry name" value="Sec7-like_HDS"/>
    <property type="match status" value="1"/>
</dbReference>
<comment type="subcellular location">
    <subcellularLocation>
        <location evidence="1">Cytoplasm</location>
    </subcellularLocation>
</comment>
<feature type="compositionally biased region" description="Acidic residues" evidence="3">
    <location>
        <begin position="1595"/>
        <end position="1604"/>
    </location>
</feature>